<evidence type="ECO:0000256" key="7">
    <source>
        <dbReference type="ARBA" id="ARBA00024195"/>
    </source>
</evidence>
<feature type="chain" id="PRO_5040462299" description="Peptidase S1 domain-containing protein" evidence="8">
    <location>
        <begin position="23"/>
        <end position="326"/>
    </location>
</feature>
<dbReference type="EMBL" id="OU895879">
    <property type="protein sequence ID" value="CAG9806448.1"/>
    <property type="molecule type" value="Genomic_DNA"/>
</dbReference>
<evidence type="ECO:0000256" key="8">
    <source>
        <dbReference type="SAM" id="SignalP"/>
    </source>
</evidence>
<evidence type="ECO:0000313" key="11">
    <source>
        <dbReference type="Proteomes" id="UP001153620"/>
    </source>
</evidence>
<dbReference type="InterPro" id="IPR009003">
    <property type="entry name" value="Peptidase_S1_PA"/>
</dbReference>
<evidence type="ECO:0000256" key="5">
    <source>
        <dbReference type="ARBA" id="ARBA00022968"/>
    </source>
</evidence>
<reference evidence="10" key="1">
    <citation type="submission" date="2022-01" db="EMBL/GenBank/DDBJ databases">
        <authorList>
            <person name="King R."/>
        </authorList>
    </citation>
    <scope>NUCLEOTIDE SEQUENCE</scope>
</reference>
<evidence type="ECO:0000256" key="6">
    <source>
        <dbReference type="ARBA" id="ARBA00023157"/>
    </source>
</evidence>
<keyword evidence="6" id="KW-1015">Disulfide bond</keyword>
<dbReference type="AlphaFoldDB" id="A0A9N9RWU9"/>
<gene>
    <name evidence="10" type="ORF">CHIRRI_LOCUS9305</name>
</gene>
<feature type="signal peptide" evidence="8">
    <location>
        <begin position="1"/>
        <end position="22"/>
    </location>
</feature>
<dbReference type="Proteomes" id="UP001153620">
    <property type="component" value="Chromosome 3"/>
</dbReference>
<protein>
    <recommendedName>
        <fullName evidence="9">Peptidase S1 domain-containing protein</fullName>
    </recommendedName>
</protein>
<organism evidence="10 11">
    <name type="scientific">Chironomus riparius</name>
    <dbReference type="NCBI Taxonomy" id="315576"/>
    <lineage>
        <taxon>Eukaryota</taxon>
        <taxon>Metazoa</taxon>
        <taxon>Ecdysozoa</taxon>
        <taxon>Arthropoda</taxon>
        <taxon>Hexapoda</taxon>
        <taxon>Insecta</taxon>
        <taxon>Pterygota</taxon>
        <taxon>Neoptera</taxon>
        <taxon>Endopterygota</taxon>
        <taxon>Diptera</taxon>
        <taxon>Nematocera</taxon>
        <taxon>Chironomoidea</taxon>
        <taxon>Chironomidae</taxon>
        <taxon>Chironominae</taxon>
        <taxon>Chironomus</taxon>
    </lineage>
</organism>
<keyword evidence="2" id="KW-0645">Protease</keyword>
<sequence>MYSRRTMLLSYFLICLISASTASYQTGKGRFESINGNRYTDAKSMDENDTKFFLNRNRERMPPSHDTPASSCSCKCGERNDESRIVGGNTAIVNAYPWMARLSYFNRFYCGGMLINDRYVLTAAHCVKGFMWFMIKVTFGEHDRCDDSMRPETRFVLRAISQKFSYSNFDNDMALLRLNDRVPITDHIRPICLPTNKAELYTGKTGIVTGWGTIKEDGKPSCVLREVEVPIMSNQNCIERTNYTQKMITDNMLCAGFPGVGQKDSCQGDSGGPLIVERTDKRYELAGIVSWGNGCARRDYPGVYTRVTRYLDWIHENSKDGCVCTQ</sequence>
<proteinExistence type="inferred from homology"/>
<dbReference type="CDD" id="cd00190">
    <property type="entry name" value="Tryp_SPc"/>
    <property type="match status" value="1"/>
</dbReference>
<evidence type="ECO:0000256" key="3">
    <source>
        <dbReference type="ARBA" id="ARBA00022801"/>
    </source>
</evidence>
<dbReference type="GO" id="GO:0004252">
    <property type="term" value="F:serine-type endopeptidase activity"/>
    <property type="evidence" value="ECO:0007669"/>
    <property type="project" value="InterPro"/>
</dbReference>
<name>A0A9N9RWU9_9DIPT</name>
<evidence type="ECO:0000259" key="9">
    <source>
        <dbReference type="SMART" id="SM00020"/>
    </source>
</evidence>
<dbReference type="PRINTS" id="PR00722">
    <property type="entry name" value="CHYMOTRYPSIN"/>
</dbReference>
<dbReference type="PANTHER" id="PTHR24252">
    <property type="entry name" value="ACROSIN-RELATED"/>
    <property type="match status" value="1"/>
</dbReference>
<dbReference type="InterPro" id="IPR043504">
    <property type="entry name" value="Peptidase_S1_PA_chymotrypsin"/>
</dbReference>
<dbReference type="OrthoDB" id="546450at2759"/>
<evidence type="ECO:0000256" key="4">
    <source>
        <dbReference type="ARBA" id="ARBA00022825"/>
    </source>
</evidence>
<feature type="domain" description="Peptidase S1" evidence="9">
    <location>
        <begin position="84"/>
        <end position="314"/>
    </location>
</feature>
<keyword evidence="11" id="KW-1185">Reference proteome</keyword>
<dbReference type="SUPFAM" id="SSF50494">
    <property type="entry name" value="Trypsin-like serine proteases"/>
    <property type="match status" value="1"/>
</dbReference>
<dbReference type="Pfam" id="PF00089">
    <property type="entry name" value="Trypsin"/>
    <property type="match status" value="1"/>
</dbReference>
<evidence type="ECO:0000313" key="10">
    <source>
        <dbReference type="EMBL" id="CAG9806448.1"/>
    </source>
</evidence>
<comment type="subcellular location">
    <subcellularLocation>
        <location evidence="1">Membrane</location>
        <topology evidence="1">Single-pass type II membrane protein</topology>
    </subcellularLocation>
</comment>
<dbReference type="InterPro" id="IPR001314">
    <property type="entry name" value="Peptidase_S1A"/>
</dbReference>
<keyword evidence="4" id="KW-0720">Serine protease</keyword>
<keyword evidence="5" id="KW-0812">Transmembrane</keyword>
<dbReference type="PROSITE" id="PS00135">
    <property type="entry name" value="TRYPSIN_SER"/>
    <property type="match status" value="1"/>
</dbReference>
<dbReference type="InterPro" id="IPR001254">
    <property type="entry name" value="Trypsin_dom"/>
</dbReference>
<comment type="similarity">
    <text evidence="7">Belongs to the peptidase S1 family. CLIP subfamily.</text>
</comment>
<reference evidence="10" key="2">
    <citation type="submission" date="2022-10" db="EMBL/GenBank/DDBJ databases">
        <authorList>
            <consortium name="ENA_rothamsted_submissions"/>
            <consortium name="culmorum"/>
            <person name="King R."/>
        </authorList>
    </citation>
    <scope>NUCLEOTIDE SEQUENCE</scope>
</reference>
<keyword evidence="5" id="KW-0735">Signal-anchor</keyword>
<dbReference type="InterPro" id="IPR033116">
    <property type="entry name" value="TRYPSIN_SER"/>
</dbReference>
<dbReference type="SMART" id="SM00020">
    <property type="entry name" value="Tryp_SPc"/>
    <property type="match status" value="1"/>
</dbReference>
<keyword evidence="3" id="KW-0378">Hydrolase</keyword>
<accession>A0A9N9RWU9</accession>
<dbReference type="PROSITE" id="PS00134">
    <property type="entry name" value="TRYPSIN_HIS"/>
    <property type="match status" value="1"/>
</dbReference>
<dbReference type="Gene3D" id="2.40.10.10">
    <property type="entry name" value="Trypsin-like serine proteases"/>
    <property type="match status" value="1"/>
</dbReference>
<dbReference type="PANTHER" id="PTHR24252:SF7">
    <property type="entry name" value="HYALIN"/>
    <property type="match status" value="1"/>
</dbReference>
<keyword evidence="8" id="KW-0732">Signal</keyword>
<evidence type="ECO:0000256" key="1">
    <source>
        <dbReference type="ARBA" id="ARBA00004606"/>
    </source>
</evidence>
<dbReference type="GO" id="GO:0006508">
    <property type="term" value="P:proteolysis"/>
    <property type="evidence" value="ECO:0007669"/>
    <property type="project" value="UniProtKB-KW"/>
</dbReference>
<dbReference type="FunFam" id="2.40.10.10:FF:000006">
    <property type="entry name" value="Serine proteinase stubble"/>
    <property type="match status" value="1"/>
</dbReference>
<evidence type="ECO:0000256" key="2">
    <source>
        <dbReference type="ARBA" id="ARBA00022670"/>
    </source>
</evidence>
<dbReference type="InterPro" id="IPR018114">
    <property type="entry name" value="TRYPSIN_HIS"/>
</dbReference>
<dbReference type="GO" id="GO:0016020">
    <property type="term" value="C:membrane"/>
    <property type="evidence" value="ECO:0007669"/>
    <property type="project" value="UniProtKB-SubCell"/>
</dbReference>